<evidence type="ECO:0000256" key="3">
    <source>
        <dbReference type="ARBA" id="ARBA00022475"/>
    </source>
</evidence>
<dbReference type="Pfam" id="PF02653">
    <property type="entry name" value="BPD_transp_2"/>
    <property type="match status" value="1"/>
</dbReference>
<dbReference type="GO" id="GO:0022857">
    <property type="term" value="F:transmembrane transporter activity"/>
    <property type="evidence" value="ECO:0007669"/>
    <property type="project" value="InterPro"/>
</dbReference>
<feature type="transmembrane region" description="Helical" evidence="8">
    <location>
        <begin position="286"/>
        <end position="304"/>
    </location>
</feature>
<feature type="transmembrane region" description="Helical" evidence="8">
    <location>
        <begin position="63"/>
        <end position="83"/>
    </location>
</feature>
<feature type="transmembrane region" description="Helical" evidence="8">
    <location>
        <begin position="235"/>
        <end position="256"/>
    </location>
</feature>
<dbReference type="AlphaFoldDB" id="A0A0V8RZ13"/>
<keyword evidence="7 8" id="KW-0472">Membrane</keyword>
<evidence type="ECO:0000313" key="9">
    <source>
        <dbReference type="EMBL" id="KSW13246.1"/>
    </source>
</evidence>
<dbReference type="CDD" id="cd06579">
    <property type="entry name" value="TM_PBP1_transp_AraH_like"/>
    <property type="match status" value="1"/>
</dbReference>
<feature type="transmembrane region" description="Helical" evidence="8">
    <location>
        <begin position="90"/>
        <end position="110"/>
    </location>
</feature>
<keyword evidence="4" id="KW-0997">Cell inner membrane</keyword>
<evidence type="ECO:0000256" key="6">
    <source>
        <dbReference type="ARBA" id="ARBA00022989"/>
    </source>
</evidence>
<dbReference type="GO" id="GO:0005886">
    <property type="term" value="C:plasma membrane"/>
    <property type="evidence" value="ECO:0007669"/>
    <property type="project" value="UniProtKB-SubCell"/>
</dbReference>
<feature type="transmembrane region" description="Helical" evidence="8">
    <location>
        <begin position="184"/>
        <end position="206"/>
    </location>
</feature>
<keyword evidence="5 8" id="KW-0812">Transmembrane</keyword>
<comment type="subcellular location">
    <subcellularLocation>
        <location evidence="1">Cell membrane</location>
        <topology evidence="1">Multi-pass membrane protein</topology>
    </subcellularLocation>
</comment>
<reference evidence="9 10" key="1">
    <citation type="submission" date="2015-10" db="EMBL/GenBank/DDBJ databases">
        <title>Draft Genome of Actinomyces odontolyticus subsp. actinosynbacter strain XH001.</title>
        <authorList>
            <person name="Mclean J.S."/>
            <person name="He X."/>
        </authorList>
    </citation>
    <scope>NUCLEOTIDE SEQUENCE [LARGE SCALE GENOMIC DNA]</scope>
    <source>
        <strain evidence="9 10">XH001</strain>
    </source>
</reference>
<dbReference type="Proteomes" id="UP000054686">
    <property type="component" value="Unassembled WGS sequence"/>
</dbReference>
<feature type="transmembrane region" description="Helical" evidence="8">
    <location>
        <begin position="35"/>
        <end position="57"/>
    </location>
</feature>
<evidence type="ECO:0000313" key="10">
    <source>
        <dbReference type="Proteomes" id="UP000054686"/>
    </source>
</evidence>
<keyword evidence="2" id="KW-0813">Transport</keyword>
<gene>
    <name evidence="9" type="ORF">APY09_02505</name>
</gene>
<protein>
    <submittedName>
        <fullName evidence="9">ABC transporter permease</fullName>
    </submittedName>
</protein>
<dbReference type="InterPro" id="IPR001851">
    <property type="entry name" value="ABC_transp_permease"/>
</dbReference>
<dbReference type="PANTHER" id="PTHR32196:SF21">
    <property type="entry name" value="ABC TRANSPORTER PERMEASE PROTEIN YPHD-RELATED"/>
    <property type="match status" value="1"/>
</dbReference>
<evidence type="ECO:0000256" key="7">
    <source>
        <dbReference type="ARBA" id="ARBA00023136"/>
    </source>
</evidence>
<evidence type="ECO:0000256" key="8">
    <source>
        <dbReference type="SAM" id="Phobius"/>
    </source>
</evidence>
<feature type="transmembrane region" description="Helical" evidence="8">
    <location>
        <begin position="262"/>
        <end position="279"/>
    </location>
</feature>
<dbReference type="PANTHER" id="PTHR32196">
    <property type="entry name" value="ABC TRANSPORTER PERMEASE PROTEIN YPHD-RELATED-RELATED"/>
    <property type="match status" value="1"/>
</dbReference>
<evidence type="ECO:0000256" key="1">
    <source>
        <dbReference type="ARBA" id="ARBA00004651"/>
    </source>
</evidence>
<comment type="caution">
    <text evidence="9">The sequence shown here is derived from an EMBL/GenBank/DDBJ whole genome shotgun (WGS) entry which is preliminary data.</text>
</comment>
<feature type="transmembrane region" description="Helical" evidence="8">
    <location>
        <begin position="116"/>
        <end position="140"/>
    </location>
</feature>
<dbReference type="OrthoDB" id="192433at2"/>
<sequence length="365" mass="38017">MSPMNNTLRDTNSRIDQFSASILSRLRRDRSIARMVLILLVAIGIFSVLSPSVFLTGLNLQNMLLAVAEIGILSIAMMISMVTGGIDLSLVAIANLCAITVSTLYTSSALGGTEQWGPVIILIGLGVGLLCGLVNGVLIAYVGVTPILATLGTMQIFNGLAVVWTGGKTLYGSPEALTAFGKTAVAGVPLLFIVFGLVALLVGFILNRSPLGLSLSLEGSNGTAARFSGIRSSRILLSSYLLTGFLGSLTGIVFIARNPTASADYGASYVLLVIVIAVLGGTNPNGGFATVGGVFLAALTLQVVQSGFTSMRLSAFQYAIAQGVILIGVLVLDCVNWKDVRTRLTSTFRRPQPAAALNSGATERK</sequence>
<organism evidence="9 10">
    <name type="scientific">Schaalia odontolytica</name>
    <dbReference type="NCBI Taxonomy" id="1660"/>
    <lineage>
        <taxon>Bacteria</taxon>
        <taxon>Bacillati</taxon>
        <taxon>Actinomycetota</taxon>
        <taxon>Actinomycetes</taxon>
        <taxon>Actinomycetales</taxon>
        <taxon>Actinomycetaceae</taxon>
        <taxon>Schaalia</taxon>
    </lineage>
</organism>
<accession>A0A0V8RZ13</accession>
<feature type="transmembrane region" description="Helical" evidence="8">
    <location>
        <begin position="147"/>
        <end position="164"/>
    </location>
</feature>
<dbReference type="EMBL" id="LLVT01000001">
    <property type="protein sequence ID" value="KSW13246.1"/>
    <property type="molecule type" value="Genomic_DNA"/>
</dbReference>
<proteinExistence type="predicted"/>
<feature type="transmembrane region" description="Helical" evidence="8">
    <location>
        <begin position="316"/>
        <end position="335"/>
    </location>
</feature>
<name>A0A0V8RZ13_9ACTO</name>
<keyword evidence="6 8" id="KW-1133">Transmembrane helix</keyword>
<evidence type="ECO:0000256" key="5">
    <source>
        <dbReference type="ARBA" id="ARBA00022692"/>
    </source>
</evidence>
<evidence type="ECO:0000256" key="4">
    <source>
        <dbReference type="ARBA" id="ARBA00022519"/>
    </source>
</evidence>
<keyword evidence="3" id="KW-1003">Cell membrane</keyword>
<evidence type="ECO:0000256" key="2">
    <source>
        <dbReference type="ARBA" id="ARBA00022448"/>
    </source>
</evidence>